<dbReference type="CDD" id="cd12223">
    <property type="entry name" value="RRM_SR140"/>
    <property type="match status" value="1"/>
</dbReference>
<dbReference type="InterPro" id="IPR047488">
    <property type="entry name" value="SR140_cwf21"/>
</dbReference>
<dbReference type="InterPro" id="IPR008942">
    <property type="entry name" value="ENTH_VHS"/>
</dbReference>
<feature type="compositionally biased region" description="Acidic residues" evidence="3">
    <location>
        <begin position="662"/>
        <end position="672"/>
    </location>
</feature>
<organism evidence="7 8">
    <name type="scientific">Clytia hemisphaerica</name>
    <dbReference type="NCBI Taxonomy" id="252671"/>
    <lineage>
        <taxon>Eukaryota</taxon>
        <taxon>Metazoa</taxon>
        <taxon>Cnidaria</taxon>
        <taxon>Hydrozoa</taxon>
        <taxon>Hydroidolina</taxon>
        <taxon>Leptothecata</taxon>
        <taxon>Obeliida</taxon>
        <taxon>Clytiidae</taxon>
        <taxon>Clytia</taxon>
    </lineage>
</organism>
<dbReference type="Proteomes" id="UP000594262">
    <property type="component" value="Unplaced"/>
</dbReference>
<dbReference type="PROSITE" id="PS50102">
    <property type="entry name" value="RRM"/>
    <property type="match status" value="1"/>
</dbReference>
<dbReference type="PANTHER" id="PTHR23140:SF0">
    <property type="entry name" value="U2 SNRNP-ASSOCIATED SURP MOTIF-CONTAINING PROTEIN"/>
    <property type="match status" value="1"/>
</dbReference>
<dbReference type="Gene3D" id="1.10.10.790">
    <property type="entry name" value="Surp module"/>
    <property type="match status" value="1"/>
</dbReference>
<dbReference type="CDD" id="cd21370">
    <property type="entry name" value="cwf21_SR140"/>
    <property type="match status" value="1"/>
</dbReference>
<feature type="region of interest" description="Disordered" evidence="3">
    <location>
        <begin position="654"/>
        <end position="677"/>
    </location>
</feature>
<dbReference type="GO" id="GO:0003723">
    <property type="term" value="F:RNA binding"/>
    <property type="evidence" value="ECO:0007669"/>
    <property type="project" value="UniProtKB-UniRule"/>
</dbReference>
<dbReference type="Pfam" id="PF04818">
    <property type="entry name" value="CID"/>
    <property type="match status" value="1"/>
</dbReference>
<feature type="compositionally biased region" description="Low complexity" evidence="3">
    <location>
        <begin position="881"/>
        <end position="893"/>
    </location>
</feature>
<dbReference type="SMART" id="SM01115">
    <property type="entry name" value="cwf21"/>
    <property type="match status" value="1"/>
</dbReference>
<dbReference type="InterPro" id="IPR000061">
    <property type="entry name" value="Surp"/>
</dbReference>
<evidence type="ECO:0000259" key="5">
    <source>
        <dbReference type="PROSITE" id="PS50128"/>
    </source>
</evidence>
<evidence type="ECO:0000313" key="7">
    <source>
        <dbReference type="EnsemblMetazoa" id="CLYHEMP004813.2"/>
    </source>
</evidence>
<feature type="region of interest" description="Disordered" evidence="3">
    <location>
        <begin position="470"/>
        <end position="490"/>
    </location>
</feature>
<keyword evidence="8" id="KW-1185">Reference proteome</keyword>
<feature type="compositionally biased region" description="Basic residues" evidence="3">
    <location>
        <begin position="869"/>
        <end position="880"/>
    </location>
</feature>
<feature type="domain" description="RRM" evidence="4">
    <location>
        <begin position="191"/>
        <end position="272"/>
    </location>
</feature>
<dbReference type="InterPro" id="IPR051485">
    <property type="entry name" value="SR-CTD_assoc_factor"/>
</dbReference>
<feature type="compositionally biased region" description="Basic and acidic residues" evidence="3">
    <location>
        <begin position="709"/>
        <end position="743"/>
    </location>
</feature>
<dbReference type="InterPro" id="IPR035967">
    <property type="entry name" value="SWAP/Surp_sf"/>
</dbReference>
<dbReference type="InterPro" id="IPR000504">
    <property type="entry name" value="RRM_dom"/>
</dbReference>
<dbReference type="Pfam" id="PF00076">
    <property type="entry name" value="RRM_1"/>
    <property type="match status" value="1"/>
</dbReference>
<evidence type="ECO:0000256" key="3">
    <source>
        <dbReference type="SAM" id="MobiDB-lite"/>
    </source>
</evidence>
<feature type="compositionally biased region" description="Basic residues" evidence="3">
    <location>
        <begin position="7"/>
        <end position="19"/>
    </location>
</feature>
<feature type="domain" description="SURP motif" evidence="5">
    <location>
        <begin position="337"/>
        <end position="380"/>
    </location>
</feature>
<dbReference type="SMART" id="SM00648">
    <property type="entry name" value="SWAP"/>
    <property type="match status" value="1"/>
</dbReference>
<feature type="compositionally biased region" description="Low complexity" evidence="3">
    <location>
        <begin position="946"/>
        <end position="957"/>
    </location>
</feature>
<feature type="compositionally biased region" description="Basic residues" evidence="3">
    <location>
        <begin position="958"/>
        <end position="967"/>
    </location>
</feature>
<dbReference type="SUPFAM" id="SSF48464">
    <property type="entry name" value="ENTH/VHS domain"/>
    <property type="match status" value="1"/>
</dbReference>
<feature type="compositionally biased region" description="Basic and acidic residues" evidence="3">
    <location>
        <begin position="835"/>
        <end position="844"/>
    </location>
</feature>
<dbReference type="Gene3D" id="3.30.70.330">
    <property type="match status" value="1"/>
</dbReference>
<evidence type="ECO:0000259" key="4">
    <source>
        <dbReference type="PROSITE" id="PS50102"/>
    </source>
</evidence>
<dbReference type="OrthoDB" id="377209at2759"/>
<dbReference type="InterPro" id="IPR013170">
    <property type="entry name" value="mRNA_splic_Cwf21_dom"/>
</dbReference>
<dbReference type="PROSITE" id="PS51391">
    <property type="entry name" value="CID"/>
    <property type="match status" value="1"/>
</dbReference>
<feature type="compositionally biased region" description="Basic and acidic residues" evidence="3">
    <location>
        <begin position="894"/>
        <end position="909"/>
    </location>
</feature>
<feature type="region of interest" description="Disordered" evidence="3">
    <location>
        <begin position="709"/>
        <end position="967"/>
    </location>
</feature>
<evidence type="ECO:0000313" key="8">
    <source>
        <dbReference type="Proteomes" id="UP000594262"/>
    </source>
</evidence>
<dbReference type="GO" id="GO:0006396">
    <property type="term" value="P:RNA processing"/>
    <property type="evidence" value="ECO:0007669"/>
    <property type="project" value="InterPro"/>
</dbReference>
<dbReference type="AlphaFoldDB" id="A0A7M5U1E2"/>
<dbReference type="SUPFAM" id="SSF54928">
    <property type="entry name" value="RNA-binding domain, RBD"/>
    <property type="match status" value="1"/>
</dbReference>
<evidence type="ECO:0000259" key="6">
    <source>
        <dbReference type="PROSITE" id="PS51391"/>
    </source>
</evidence>
<feature type="compositionally biased region" description="Basic residues" evidence="3">
    <location>
        <begin position="927"/>
        <end position="945"/>
    </location>
</feature>
<dbReference type="InterPro" id="IPR006569">
    <property type="entry name" value="CID_dom"/>
</dbReference>
<dbReference type="GeneID" id="136820959"/>
<name>A0A7M5U1E2_9CNID</name>
<dbReference type="Gene3D" id="6.10.140.420">
    <property type="match status" value="1"/>
</dbReference>
<evidence type="ECO:0000256" key="2">
    <source>
        <dbReference type="PROSITE-ProRule" id="PRU00176"/>
    </source>
</evidence>
<dbReference type="Pfam" id="PF01805">
    <property type="entry name" value="Surp"/>
    <property type="match status" value="1"/>
</dbReference>
<feature type="compositionally biased region" description="Basic residues" evidence="3">
    <location>
        <begin position="852"/>
        <end position="861"/>
    </location>
</feature>
<feature type="region of interest" description="Disordered" evidence="3">
    <location>
        <begin position="57"/>
        <end position="84"/>
    </location>
</feature>
<dbReference type="InterPro" id="IPR035009">
    <property type="entry name" value="SR140_RRM"/>
</dbReference>
<sequence>MSSKPNKFVKGHNALKPKIAKPLTKSKELQKKKAEEAETAAVLNEYLADFQTGAAGGKTFVRSGTVNPGKGEVPTMDSGKVYKPKSKMQQLAEEFRKSKEITNEYKLTKDLKKKAQDKKKSNLELFKEELQQSQKERDIRRKLRTGDLSGISEEVLNSLPPAFFNDKAGEDEFSYQYGEGGSRDTGDPSTTNLFVSNINPLLNEEQMCKIFGRYGPLASVKIMWPRTDEEKSRNRNCGFVAFMTRKDGERALDDLEGKYVMDFEMKLGWGKNVPIPPQPIYVHPSQSHIVRPPKQSGLPFNCQLPYKQRKENLPFDGNLEITVVKVVIPTERNIVSIINRMVEFVVREGPMFEAMIMNREIANPMYRFLFDNKSNEHVYYRWRLFAMLQGDTTHKWNQKCFRMYVGGSIWQPPSSNPYGSQVSSSGMTASAALATASTAIVHGNVKVNEEPNPESLAAKKNMLLKHLLKEEKEETDAKQPPKEKKALSDRNRDKLEDFLRTITTDRTKVGELMFWCIDHAECCEEIVECICESLSILETPIPLKIARLFLVSDILSNSTAKVHNASAYRKVFQIELLEMMENMHKALATCSTKSQTEKFRKQVLACLAAWQDWSLYPPGFLINLQNVFVGISTAQDIKDEEERVNKESLRAKMSAIDGEPLKEEEDDEDDVDGIPLTKDVSEIDGLPLVKQEDDIDGVPIKEDPVALSRWERIEDSTEDEQTKENKSKWEKVEGVKMGKSVKEEEMDSEEEPPRRRDRSPTRDKSDRRSRDNSPDEEDRQRLRDVELKVVRFIDKLEQRGGNKSGLNIQKEAAKFREQLLQQYENAREKKRKSNKSSDRKRERSPSPVPDSKRKKSSKRRSSLSPSPPRSRRRGRSRSRSRSFSPNRNRSYSRSPDRFKDSPIFKTDRSRSRRSYSRSPDSRSRSPPMRRSRSPRRSRTPPRRSRSPSYSPRRNSSSSKKKSKKSKR</sequence>
<dbReference type="InterPro" id="IPR012677">
    <property type="entry name" value="Nucleotide-bd_a/b_plait_sf"/>
</dbReference>
<keyword evidence="1 2" id="KW-0694">RNA-binding</keyword>
<dbReference type="RefSeq" id="XP_066933291.1">
    <property type="nucleotide sequence ID" value="XM_067077190.1"/>
</dbReference>
<evidence type="ECO:0000256" key="1">
    <source>
        <dbReference type="ARBA" id="ARBA00022884"/>
    </source>
</evidence>
<dbReference type="GO" id="GO:0005634">
    <property type="term" value="C:nucleus"/>
    <property type="evidence" value="ECO:0007669"/>
    <property type="project" value="TreeGrafter"/>
</dbReference>
<evidence type="ECO:0008006" key="9">
    <source>
        <dbReference type="Google" id="ProtNLM"/>
    </source>
</evidence>
<dbReference type="EnsemblMetazoa" id="CLYHEMT004813.2">
    <property type="protein sequence ID" value="CLYHEMP004813.2"/>
    <property type="gene ID" value="CLYHEMG004813"/>
</dbReference>
<dbReference type="Pfam" id="PF08312">
    <property type="entry name" value="cwf21"/>
    <property type="match status" value="1"/>
</dbReference>
<dbReference type="InterPro" id="IPR035979">
    <property type="entry name" value="RBD_domain_sf"/>
</dbReference>
<protein>
    <recommendedName>
        <fullName evidence="9">U2 snRNP-associated SURP motif-containing protein</fullName>
    </recommendedName>
</protein>
<dbReference type="Gene3D" id="1.25.40.90">
    <property type="match status" value="1"/>
</dbReference>
<feature type="compositionally biased region" description="Basic and acidic residues" evidence="3">
    <location>
        <begin position="751"/>
        <end position="800"/>
    </location>
</feature>
<proteinExistence type="predicted"/>
<feature type="domain" description="CID" evidence="6">
    <location>
        <begin position="487"/>
        <end position="632"/>
    </location>
</feature>
<dbReference type="PROSITE" id="PS50128">
    <property type="entry name" value="SURP"/>
    <property type="match status" value="1"/>
</dbReference>
<feature type="region of interest" description="Disordered" evidence="3">
    <location>
        <begin position="1"/>
        <end position="32"/>
    </location>
</feature>
<dbReference type="PANTHER" id="PTHR23140">
    <property type="entry name" value="RNA PROCESSING PROTEIN LD23810P"/>
    <property type="match status" value="1"/>
</dbReference>
<dbReference type="SUPFAM" id="SSF109905">
    <property type="entry name" value="Surp module (SWAP domain)"/>
    <property type="match status" value="1"/>
</dbReference>
<accession>A0A7M5U1E2</accession>
<dbReference type="SMART" id="SM00582">
    <property type="entry name" value="RPR"/>
    <property type="match status" value="1"/>
</dbReference>
<reference evidence="7" key="1">
    <citation type="submission" date="2021-01" db="UniProtKB">
        <authorList>
            <consortium name="EnsemblMetazoa"/>
        </authorList>
    </citation>
    <scope>IDENTIFICATION</scope>
</reference>
<dbReference type="SMART" id="SM00360">
    <property type="entry name" value="RRM"/>
    <property type="match status" value="1"/>
</dbReference>